<comment type="caution">
    <text evidence="1">The sequence shown here is derived from an EMBL/GenBank/DDBJ whole genome shotgun (WGS) entry which is preliminary data.</text>
</comment>
<name>J9H177_9ZZZZ</name>
<accession>J9H177</accession>
<gene>
    <name evidence="1" type="ORF">EVA_04764</name>
</gene>
<feature type="non-terminal residue" evidence="1">
    <location>
        <position position="75"/>
    </location>
</feature>
<proteinExistence type="predicted"/>
<evidence type="ECO:0000313" key="1">
    <source>
        <dbReference type="EMBL" id="EJX07125.1"/>
    </source>
</evidence>
<dbReference type="EMBL" id="AMCI01000964">
    <property type="protein sequence ID" value="EJX07125.1"/>
    <property type="molecule type" value="Genomic_DNA"/>
</dbReference>
<organism evidence="1">
    <name type="scientific">gut metagenome</name>
    <dbReference type="NCBI Taxonomy" id="749906"/>
    <lineage>
        <taxon>unclassified sequences</taxon>
        <taxon>metagenomes</taxon>
        <taxon>organismal metagenomes</taxon>
    </lineage>
</organism>
<dbReference type="AlphaFoldDB" id="J9H177"/>
<protein>
    <submittedName>
        <fullName evidence="1">Uncharacterized protein</fullName>
    </submittedName>
</protein>
<reference evidence="1" key="1">
    <citation type="journal article" date="2012" name="PLoS ONE">
        <title>Gene sets for utilization of primary and secondary nutrition supplies in the distal gut of endangered iberian lynx.</title>
        <authorList>
            <person name="Alcaide M."/>
            <person name="Messina E."/>
            <person name="Richter M."/>
            <person name="Bargiela R."/>
            <person name="Peplies J."/>
            <person name="Huws S.A."/>
            <person name="Newbold C.J."/>
            <person name="Golyshin P.N."/>
            <person name="Simon M.A."/>
            <person name="Lopez G."/>
            <person name="Yakimov M.M."/>
            <person name="Ferrer M."/>
        </authorList>
    </citation>
    <scope>NUCLEOTIDE SEQUENCE</scope>
</reference>
<sequence>MGFFSQIFKHKKEVNEIGWRVGGVEDFMTLIRVYYQAVMAANLGISNLAALPDLRVFKQTLHVQTVNNKLGLGEK</sequence>